<reference evidence="8" key="1">
    <citation type="submission" date="2022-06" db="EMBL/GenBank/DDBJ databases">
        <authorList>
            <consortium name="SYNGENTA / RWTH Aachen University"/>
        </authorList>
    </citation>
    <scope>NUCLEOTIDE SEQUENCE</scope>
</reference>
<feature type="transmembrane region" description="Helical" evidence="6">
    <location>
        <begin position="204"/>
        <end position="221"/>
    </location>
</feature>
<dbReference type="SUPFAM" id="SSF103481">
    <property type="entry name" value="Multidrug resistance efflux transporter EmrE"/>
    <property type="match status" value="1"/>
</dbReference>
<evidence type="ECO:0000256" key="4">
    <source>
        <dbReference type="ARBA" id="ARBA00023136"/>
    </source>
</evidence>
<evidence type="ECO:0000256" key="3">
    <source>
        <dbReference type="ARBA" id="ARBA00022989"/>
    </source>
</evidence>
<feature type="transmembrane region" description="Helical" evidence="6">
    <location>
        <begin position="151"/>
        <end position="173"/>
    </location>
</feature>
<evidence type="ECO:0000256" key="2">
    <source>
        <dbReference type="ARBA" id="ARBA00022692"/>
    </source>
</evidence>
<evidence type="ECO:0000256" key="1">
    <source>
        <dbReference type="ARBA" id="ARBA00004141"/>
    </source>
</evidence>
<dbReference type="Proteomes" id="UP001153365">
    <property type="component" value="Unassembled WGS sequence"/>
</dbReference>
<evidence type="ECO:0000259" key="7">
    <source>
        <dbReference type="Pfam" id="PF03151"/>
    </source>
</evidence>
<gene>
    <name evidence="8" type="ORF">PPACK8108_LOCUS3818</name>
</gene>
<feature type="transmembrane region" description="Helical" evidence="6">
    <location>
        <begin position="116"/>
        <end position="139"/>
    </location>
</feature>
<proteinExistence type="predicted"/>
<dbReference type="PANTHER" id="PTHR11132">
    <property type="entry name" value="SOLUTE CARRIER FAMILY 35"/>
    <property type="match status" value="1"/>
</dbReference>
<dbReference type="GO" id="GO:0016020">
    <property type="term" value="C:membrane"/>
    <property type="evidence" value="ECO:0007669"/>
    <property type="project" value="UniProtKB-SubCell"/>
</dbReference>
<keyword evidence="3 6" id="KW-1133">Transmembrane helix</keyword>
<keyword evidence="4 6" id="KW-0472">Membrane</keyword>
<name>A0AAV0AKR2_PHAPC</name>
<dbReference type="Pfam" id="PF03151">
    <property type="entry name" value="TPT"/>
    <property type="match status" value="1"/>
</dbReference>
<dbReference type="InterPro" id="IPR004853">
    <property type="entry name" value="Sugar_P_trans_dom"/>
</dbReference>
<sequence length="456" mass="49825">MRNPSLSIKTSSPLSLSTILSDDNLSSSSDKSQSLSPLTRPEDEVAVNEGHSVEIQISPCLDQSENSAKLKESFQNTQTVPPSRFLVFLTVSFYLVAALVMVFVNKWVLNSVPAPVFFLFCQLVIAVALLKITSMVGFFQVPMLNLGVFKSLIPLISINVCGLVFNTYCLQYVDTSFYQVARGLVLPSTVLASYLLLGIKSSPRIHLSTFVVCIGFMVGVSSERMTVSSLGVFLGILSSITTSLHAIAIKSSLNKVSTSTLELTYFTNLLSSVFVIPIVIITGEIPVIFNLFFGKVSIEASSQTIETGNSLNDYDLRTFVVGTLVTGFFGFLISLAGFLSIKVTSPVTHMISSAIRGVIQTALGALIFNDQITFGRLSGIVIILGGSIYYTFVKDQELYNKPNNSYYQPIKESQPMVELYKKEEIQSNVTAPRLEVAIEAAEEEQQGLIRGNQDKN</sequence>
<keyword evidence="2 6" id="KW-0812">Transmembrane</keyword>
<accession>A0AAV0AKR2</accession>
<feature type="region of interest" description="Disordered" evidence="5">
    <location>
        <begin position="21"/>
        <end position="41"/>
    </location>
</feature>
<evidence type="ECO:0000313" key="8">
    <source>
        <dbReference type="EMBL" id="CAH7669231.1"/>
    </source>
</evidence>
<dbReference type="InterPro" id="IPR037185">
    <property type="entry name" value="EmrE-like"/>
</dbReference>
<evidence type="ECO:0000256" key="6">
    <source>
        <dbReference type="SAM" id="Phobius"/>
    </source>
</evidence>
<dbReference type="EMBL" id="CALTRL010000673">
    <property type="protein sequence ID" value="CAH7669231.1"/>
    <property type="molecule type" value="Genomic_DNA"/>
</dbReference>
<feature type="compositionally biased region" description="Low complexity" evidence="5">
    <location>
        <begin position="21"/>
        <end position="38"/>
    </location>
</feature>
<dbReference type="AlphaFoldDB" id="A0AAV0AKR2"/>
<evidence type="ECO:0000313" key="9">
    <source>
        <dbReference type="Proteomes" id="UP001153365"/>
    </source>
</evidence>
<feature type="transmembrane region" description="Helical" evidence="6">
    <location>
        <begin position="85"/>
        <end position="104"/>
    </location>
</feature>
<dbReference type="InterPro" id="IPR050186">
    <property type="entry name" value="TPT_transporter"/>
</dbReference>
<feature type="transmembrane region" description="Helical" evidence="6">
    <location>
        <begin position="179"/>
        <end position="197"/>
    </location>
</feature>
<comment type="caution">
    <text evidence="8">The sequence shown here is derived from an EMBL/GenBank/DDBJ whole genome shotgun (WGS) entry which is preliminary data.</text>
</comment>
<comment type="subcellular location">
    <subcellularLocation>
        <location evidence="1">Membrane</location>
        <topology evidence="1">Multi-pass membrane protein</topology>
    </subcellularLocation>
</comment>
<evidence type="ECO:0000256" key="5">
    <source>
        <dbReference type="SAM" id="MobiDB-lite"/>
    </source>
</evidence>
<feature type="domain" description="Sugar phosphate transporter" evidence="7">
    <location>
        <begin position="89"/>
        <end position="390"/>
    </location>
</feature>
<feature type="transmembrane region" description="Helical" evidence="6">
    <location>
        <begin position="374"/>
        <end position="393"/>
    </location>
</feature>
<keyword evidence="9" id="KW-1185">Reference proteome</keyword>
<feature type="transmembrane region" description="Helical" evidence="6">
    <location>
        <begin position="269"/>
        <end position="293"/>
    </location>
</feature>
<organism evidence="8 9">
    <name type="scientific">Phakopsora pachyrhizi</name>
    <name type="common">Asian soybean rust disease fungus</name>
    <dbReference type="NCBI Taxonomy" id="170000"/>
    <lineage>
        <taxon>Eukaryota</taxon>
        <taxon>Fungi</taxon>
        <taxon>Dikarya</taxon>
        <taxon>Basidiomycota</taxon>
        <taxon>Pucciniomycotina</taxon>
        <taxon>Pucciniomycetes</taxon>
        <taxon>Pucciniales</taxon>
        <taxon>Phakopsoraceae</taxon>
        <taxon>Phakopsora</taxon>
    </lineage>
</organism>
<feature type="transmembrane region" description="Helical" evidence="6">
    <location>
        <begin position="227"/>
        <end position="248"/>
    </location>
</feature>
<feature type="transmembrane region" description="Helical" evidence="6">
    <location>
        <begin position="319"/>
        <end position="339"/>
    </location>
</feature>
<protein>
    <submittedName>
        <fullName evidence="8">Expressed protein</fullName>
    </submittedName>
</protein>